<dbReference type="Proteomes" id="UP000789525">
    <property type="component" value="Unassembled WGS sequence"/>
</dbReference>
<organism evidence="1 2">
    <name type="scientific">Acaulospora colombiana</name>
    <dbReference type="NCBI Taxonomy" id="27376"/>
    <lineage>
        <taxon>Eukaryota</taxon>
        <taxon>Fungi</taxon>
        <taxon>Fungi incertae sedis</taxon>
        <taxon>Mucoromycota</taxon>
        <taxon>Glomeromycotina</taxon>
        <taxon>Glomeromycetes</taxon>
        <taxon>Diversisporales</taxon>
        <taxon>Acaulosporaceae</taxon>
        <taxon>Acaulospora</taxon>
    </lineage>
</organism>
<evidence type="ECO:0000313" key="2">
    <source>
        <dbReference type="Proteomes" id="UP000789525"/>
    </source>
</evidence>
<dbReference type="EMBL" id="CAJVPT010038463">
    <property type="protein sequence ID" value="CAG8720214.1"/>
    <property type="molecule type" value="Genomic_DNA"/>
</dbReference>
<comment type="caution">
    <text evidence="1">The sequence shown here is derived from an EMBL/GenBank/DDBJ whole genome shotgun (WGS) entry which is preliminary data.</text>
</comment>
<proteinExistence type="predicted"/>
<sequence length="125" mass="14495">MSVNGANTPEVELLKQCISELEAKNAEIPDLKRKVSEFDDKRTELKRRIAKTLRSTEETSKWRDTENTKLKVRIEELESENVDFRDRLTKVEQKQLQNNNTPNKNPSNFNSDTSLPREPIPEVSP</sequence>
<evidence type="ECO:0000313" key="1">
    <source>
        <dbReference type="EMBL" id="CAG8720214.1"/>
    </source>
</evidence>
<protein>
    <submittedName>
        <fullName evidence="1">328_t:CDS:1</fullName>
    </submittedName>
</protein>
<reference evidence="1" key="1">
    <citation type="submission" date="2021-06" db="EMBL/GenBank/DDBJ databases">
        <authorList>
            <person name="Kallberg Y."/>
            <person name="Tangrot J."/>
            <person name="Rosling A."/>
        </authorList>
    </citation>
    <scope>NUCLEOTIDE SEQUENCE</scope>
    <source>
        <strain evidence="1">CL356</strain>
    </source>
</reference>
<gene>
    <name evidence="1" type="ORF">ACOLOM_LOCUS11099</name>
</gene>
<accession>A0ACA9PQQ2</accession>
<feature type="non-terminal residue" evidence="1">
    <location>
        <position position="125"/>
    </location>
</feature>
<name>A0ACA9PQQ2_9GLOM</name>
<keyword evidence="2" id="KW-1185">Reference proteome</keyword>